<keyword evidence="9" id="KW-1185">Reference proteome</keyword>
<keyword evidence="6" id="KW-0539">Nucleus</keyword>
<dbReference type="GO" id="GO:0006351">
    <property type="term" value="P:DNA-templated transcription"/>
    <property type="evidence" value="ECO:0007669"/>
    <property type="project" value="InterPro"/>
</dbReference>
<evidence type="ECO:0000256" key="1">
    <source>
        <dbReference type="ARBA" id="ARBA00022723"/>
    </source>
</evidence>
<keyword evidence="1" id="KW-0479">Metal-binding</keyword>
<reference evidence="8 9" key="1">
    <citation type="submission" date="2020-01" db="EMBL/GenBank/DDBJ databases">
        <title>Aspergillus terreus IFO 6365 whole genome shotgun sequence.</title>
        <authorList>
            <person name="Kanamasa S."/>
            <person name="Takahashi H."/>
        </authorList>
    </citation>
    <scope>NUCLEOTIDE SEQUENCE [LARGE SCALE GENOMIC DNA]</scope>
    <source>
        <strain evidence="8 9">IFO 6365</strain>
    </source>
</reference>
<dbReference type="SMART" id="SM00066">
    <property type="entry name" value="GAL4"/>
    <property type="match status" value="1"/>
</dbReference>
<organism evidence="8 9">
    <name type="scientific">Aspergillus terreus</name>
    <dbReference type="NCBI Taxonomy" id="33178"/>
    <lineage>
        <taxon>Eukaryota</taxon>
        <taxon>Fungi</taxon>
        <taxon>Dikarya</taxon>
        <taxon>Ascomycota</taxon>
        <taxon>Pezizomycotina</taxon>
        <taxon>Eurotiomycetes</taxon>
        <taxon>Eurotiomycetidae</taxon>
        <taxon>Eurotiales</taxon>
        <taxon>Aspergillaceae</taxon>
        <taxon>Aspergillus</taxon>
        <taxon>Aspergillus subgen. Circumdati</taxon>
    </lineage>
</organism>
<dbReference type="AlphaFoldDB" id="A0A5M3YS17"/>
<dbReference type="GO" id="GO:0008270">
    <property type="term" value="F:zinc ion binding"/>
    <property type="evidence" value="ECO:0007669"/>
    <property type="project" value="InterPro"/>
</dbReference>
<keyword evidence="5" id="KW-0804">Transcription</keyword>
<dbReference type="SUPFAM" id="SSF57701">
    <property type="entry name" value="Zn2/Cys6 DNA-binding domain"/>
    <property type="match status" value="1"/>
</dbReference>
<dbReference type="InterPro" id="IPR007219">
    <property type="entry name" value="XnlR_reg_dom"/>
</dbReference>
<dbReference type="Pfam" id="PF04082">
    <property type="entry name" value="Fungal_trans"/>
    <property type="match status" value="1"/>
</dbReference>
<protein>
    <submittedName>
        <fullName evidence="8">C6 transcription factor</fullName>
    </submittedName>
</protein>
<evidence type="ECO:0000256" key="2">
    <source>
        <dbReference type="ARBA" id="ARBA00022833"/>
    </source>
</evidence>
<feature type="region of interest" description="Disordered" evidence="7">
    <location>
        <begin position="331"/>
        <end position="365"/>
    </location>
</feature>
<dbReference type="EMBL" id="BLJY01000004">
    <property type="protein sequence ID" value="GFF15026.1"/>
    <property type="molecule type" value="Genomic_DNA"/>
</dbReference>
<dbReference type="VEuPathDB" id="FungiDB:ATEG_09346"/>
<dbReference type="InterPro" id="IPR001138">
    <property type="entry name" value="Zn2Cys6_DnaBD"/>
</dbReference>
<feature type="region of interest" description="Disordered" evidence="7">
    <location>
        <begin position="791"/>
        <end position="810"/>
    </location>
</feature>
<dbReference type="PROSITE" id="PS50048">
    <property type="entry name" value="ZN2_CY6_FUNGAL_2"/>
    <property type="match status" value="1"/>
</dbReference>
<keyword evidence="4" id="KW-0238">DNA-binding</keyword>
<evidence type="ECO:0000256" key="4">
    <source>
        <dbReference type="ARBA" id="ARBA00023125"/>
    </source>
</evidence>
<dbReference type="InterPro" id="IPR052478">
    <property type="entry name" value="Metabolite_Synth_Reg"/>
</dbReference>
<evidence type="ECO:0000313" key="8">
    <source>
        <dbReference type="EMBL" id="GFF15026.1"/>
    </source>
</evidence>
<evidence type="ECO:0000313" key="9">
    <source>
        <dbReference type="Proteomes" id="UP000452235"/>
    </source>
</evidence>
<evidence type="ECO:0000256" key="5">
    <source>
        <dbReference type="ARBA" id="ARBA00023163"/>
    </source>
</evidence>
<keyword evidence="2" id="KW-0862">Zinc</keyword>
<evidence type="ECO:0000256" key="7">
    <source>
        <dbReference type="SAM" id="MobiDB-lite"/>
    </source>
</evidence>
<dbReference type="SUPFAM" id="SSF54427">
    <property type="entry name" value="NTF2-like"/>
    <property type="match status" value="1"/>
</dbReference>
<dbReference type="GO" id="GO:0003677">
    <property type="term" value="F:DNA binding"/>
    <property type="evidence" value="ECO:0007669"/>
    <property type="project" value="UniProtKB-KW"/>
</dbReference>
<dbReference type="OrthoDB" id="9986881at2759"/>
<dbReference type="CDD" id="cd12148">
    <property type="entry name" value="fungal_TF_MHR"/>
    <property type="match status" value="1"/>
</dbReference>
<feature type="compositionally biased region" description="Polar residues" evidence="7">
    <location>
        <begin position="794"/>
        <end position="804"/>
    </location>
</feature>
<dbReference type="PANTHER" id="PTHR31779">
    <property type="entry name" value="2-NITROPROPANE DIOXYGENASE FAMILY, PUTATIVE (AFU_ORTHOLOGUE AFUA_2G17430)-RELATED"/>
    <property type="match status" value="1"/>
</dbReference>
<dbReference type="CDD" id="cd00067">
    <property type="entry name" value="GAL4"/>
    <property type="match status" value="1"/>
</dbReference>
<dbReference type="GO" id="GO:0000981">
    <property type="term" value="F:DNA-binding transcription factor activity, RNA polymerase II-specific"/>
    <property type="evidence" value="ECO:0007669"/>
    <property type="project" value="InterPro"/>
</dbReference>
<dbReference type="GO" id="GO:0009893">
    <property type="term" value="P:positive regulation of metabolic process"/>
    <property type="evidence" value="ECO:0007669"/>
    <property type="project" value="UniProtKB-ARBA"/>
</dbReference>
<dbReference type="InterPro" id="IPR032710">
    <property type="entry name" value="NTF2-like_dom_sf"/>
</dbReference>
<keyword evidence="3" id="KW-0805">Transcription regulation</keyword>
<sequence length="860" mass="95492">MVLIAYFLQALTAYILSAATFGLSFLAFGGQQQHQQLTPHSQIPLEGPGCDGSGIVDPDGRCNGDGLIDDPQPPGDKYREGFRFENPSTDCKYVSQMYIWDSFKTLEKDMSKLFTLIHKNVSFTVVGHHPIAGHYSDLMHFYVNALRRVAMIFSLHEDKFRIHPQAIHGGCNYEWSVAEIEFIGQMNSGEPFDIVNVWVSRWSEGQMVEIRTYIDAGAIMQGLYKNEMWWNGSTSRNHLQYMPGPAGMPNLKELEDLMGYPNGSKYVDQECKLPRVSSQQAMTEPPRKRSRIACVSCQSRKRKCSGDQPCSTCSQFGVDCHYDLQSRKKKDPRTLMPHLGSLGAKSRDDSASKGHSHAPLGDSNGIHLSSLEANSGAAFVRRLGLKIDPANAPNLHLFAWNVGARHPSQPTLSSTIGRPTPVVDIISQEDMRSLATVFFEKVDPCYGFIDRDSLFNRVSKRWLPPSSDAALAYGPYDAVLCGVAAFGYLFSHRQATPTELQLVENARQILEPALLSETTLSVDVVMGWVLRVAYLRMTASPYAAWMTSCSLMHMIEATGLHLEPSSDTVLEQHSTEPCDPDIRRRLFGMARHLNVWISFELGRSRVVLHGATSLPPTPRPTGYTTEIFNLLPVSESLDPNSTTQDLPDLESALTNVLDVVHIQPPLILAQCNLMLCIYRRLRALNSVISGTLLDRVLALAQKGLQAAREMVASNCPWHQAANVPFQVVCTLLAIDNRASLAMLGDAMRTLREVASAYDTEVMREAYNTAYLLILLHQRRKEEDTRSLGNVLRDANSNSTSSSAPQVVAREPFTESTHSLADYPGFSWLSDLVIDMPSLQNFDMDNNLVNDDSSSLPTAGI</sequence>
<comment type="caution">
    <text evidence="8">The sequence shown here is derived from an EMBL/GenBank/DDBJ whole genome shotgun (WGS) entry which is preliminary data.</text>
</comment>
<dbReference type="PANTHER" id="PTHR31779:SF5">
    <property type="entry name" value="ZN(II)2CYS6 TRANSCRIPTION FACTOR (EUROFUNG)"/>
    <property type="match status" value="1"/>
</dbReference>
<dbReference type="InterPro" id="IPR036864">
    <property type="entry name" value="Zn2-C6_fun-type_DNA-bd_sf"/>
</dbReference>
<dbReference type="Proteomes" id="UP000452235">
    <property type="component" value="Unassembled WGS sequence"/>
</dbReference>
<dbReference type="Gene3D" id="4.10.240.10">
    <property type="entry name" value="Zn(2)-C6 fungal-type DNA-binding domain"/>
    <property type="match status" value="1"/>
</dbReference>
<evidence type="ECO:0000256" key="6">
    <source>
        <dbReference type="ARBA" id="ARBA00023242"/>
    </source>
</evidence>
<dbReference type="Pfam" id="PF00172">
    <property type="entry name" value="Zn_clus"/>
    <property type="match status" value="1"/>
</dbReference>
<proteinExistence type="predicted"/>
<accession>A0A5M3YS17</accession>
<gene>
    <name evidence="8" type="ORF">ATEIFO6365_0004014500</name>
</gene>
<dbReference type="Gene3D" id="3.10.450.50">
    <property type="match status" value="1"/>
</dbReference>
<name>A0A5M3YS17_ASPTE</name>
<dbReference type="GO" id="GO:0009410">
    <property type="term" value="P:response to xenobiotic stimulus"/>
    <property type="evidence" value="ECO:0007669"/>
    <property type="project" value="TreeGrafter"/>
</dbReference>
<evidence type="ECO:0000256" key="3">
    <source>
        <dbReference type="ARBA" id="ARBA00023015"/>
    </source>
</evidence>